<dbReference type="EMBL" id="CVRI01000048">
    <property type="protein sequence ID" value="CRK98640.1"/>
    <property type="molecule type" value="Genomic_DNA"/>
</dbReference>
<accession>A0A1J1IEJ7</accession>
<protein>
    <submittedName>
        <fullName evidence="1">CLUMA_CG012248, isoform A</fullName>
    </submittedName>
</protein>
<reference evidence="1 2" key="1">
    <citation type="submission" date="2015-04" db="EMBL/GenBank/DDBJ databases">
        <authorList>
            <person name="Syromyatnikov M.Y."/>
            <person name="Popov V.N."/>
        </authorList>
    </citation>
    <scope>NUCLEOTIDE SEQUENCE [LARGE SCALE GENOMIC DNA]</scope>
</reference>
<keyword evidence="2" id="KW-1185">Reference proteome</keyword>
<sequence length="110" mass="12502">MSTETSLLTSSGNKENILRSQLGEISLRLLDFSHKPIPAHTLHESLLEKFRENDVNVLTHTKLEMHFHSLRNSHKIPSGVTAVNEKKYSPNNRLETKTNVWACFAFLSTS</sequence>
<organism evidence="1 2">
    <name type="scientific">Clunio marinus</name>
    <dbReference type="NCBI Taxonomy" id="568069"/>
    <lineage>
        <taxon>Eukaryota</taxon>
        <taxon>Metazoa</taxon>
        <taxon>Ecdysozoa</taxon>
        <taxon>Arthropoda</taxon>
        <taxon>Hexapoda</taxon>
        <taxon>Insecta</taxon>
        <taxon>Pterygota</taxon>
        <taxon>Neoptera</taxon>
        <taxon>Endopterygota</taxon>
        <taxon>Diptera</taxon>
        <taxon>Nematocera</taxon>
        <taxon>Chironomoidea</taxon>
        <taxon>Chironomidae</taxon>
        <taxon>Clunio</taxon>
    </lineage>
</organism>
<evidence type="ECO:0000313" key="1">
    <source>
        <dbReference type="EMBL" id="CRK98640.1"/>
    </source>
</evidence>
<dbReference type="Proteomes" id="UP000183832">
    <property type="component" value="Unassembled WGS sequence"/>
</dbReference>
<dbReference type="AlphaFoldDB" id="A0A1J1IEJ7"/>
<name>A0A1J1IEJ7_9DIPT</name>
<proteinExistence type="predicted"/>
<gene>
    <name evidence="1" type="ORF">CLUMA_CG012248</name>
</gene>
<evidence type="ECO:0000313" key="2">
    <source>
        <dbReference type="Proteomes" id="UP000183832"/>
    </source>
</evidence>